<feature type="domain" description="Protein FecR C-terminal" evidence="3">
    <location>
        <begin position="269"/>
        <end position="336"/>
    </location>
</feature>
<dbReference type="EMBL" id="AAXU02000001">
    <property type="protein sequence ID" value="EAZ79384.1"/>
    <property type="molecule type" value="Genomic_DNA"/>
</dbReference>
<name>A3I2T0_9BACT</name>
<accession>A3I2T0</accession>
<dbReference type="Proteomes" id="UP000003919">
    <property type="component" value="Chromosome"/>
</dbReference>
<dbReference type="Gene3D" id="2.60.120.1440">
    <property type="match status" value="1"/>
</dbReference>
<dbReference type="PIRSF" id="PIRSF018266">
    <property type="entry name" value="FecR"/>
    <property type="match status" value="1"/>
</dbReference>
<keyword evidence="5" id="KW-1185">Reference proteome</keyword>
<dbReference type="OrthoDB" id="1523489at2"/>
<dbReference type="RefSeq" id="WP_008202328.1">
    <property type="nucleotide sequence ID" value="NZ_CM001023.1"/>
</dbReference>
<dbReference type="Pfam" id="PF04773">
    <property type="entry name" value="FecR"/>
    <property type="match status" value="1"/>
</dbReference>
<dbReference type="GO" id="GO:0016989">
    <property type="term" value="F:sigma factor antagonist activity"/>
    <property type="evidence" value="ECO:0007669"/>
    <property type="project" value="TreeGrafter"/>
</dbReference>
<dbReference type="InterPro" id="IPR012373">
    <property type="entry name" value="Ferrdict_sens_TM"/>
</dbReference>
<dbReference type="InterPro" id="IPR032508">
    <property type="entry name" value="FecR_C"/>
</dbReference>
<reference evidence="4 5" key="1">
    <citation type="journal article" date="2011" name="J. Bacteriol.">
        <title>Complete genome sequence of Algoriphagus sp. PR1, bacterial prey of a colony-forming choanoflagellate.</title>
        <authorList>
            <person name="Alegado R.A."/>
            <person name="Ferriera S."/>
            <person name="Nusbaum C."/>
            <person name="Young S.K."/>
            <person name="Zeng Q."/>
            <person name="Imamovic A."/>
            <person name="Fairclough S.R."/>
            <person name="King N."/>
        </authorList>
    </citation>
    <scope>NUCLEOTIDE SEQUENCE [LARGE SCALE GENOMIC DNA]</scope>
    <source>
        <strain evidence="4 5">PR1</strain>
    </source>
</reference>
<feature type="transmembrane region" description="Helical" evidence="1">
    <location>
        <begin position="99"/>
        <end position="121"/>
    </location>
</feature>
<dbReference type="Pfam" id="PF16344">
    <property type="entry name" value="FecR_C"/>
    <property type="match status" value="1"/>
</dbReference>
<dbReference type="Gene3D" id="3.55.50.30">
    <property type="match status" value="1"/>
</dbReference>
<dbReference type="eggNOG" id="COG3712">
    <property type="taxonomic scope" value="Bacteria"/>
</dbReference>
<dbReference type="InterPro" id="IPR006860">
    <property type="entry name" value="FecR"/>
</dbReference>
<protein>
    <submittedName>
        <fullName evidence="4">Sigma factor regulatory protein, FecR/PupR family</fullName>
    </submittedName>
</protein>
<evidence type="ECO:0000313" key="4">
    <source>
        <dbReference type="EMBL" id="EAZ79384.1"/>
    </source>
</evidence>
<dbReference type="AlphaFoldDB" id="A3I2T0"/>
<keyword evidence="1" id="KW-0472">Membrane</keyword>
<gene>
    <name evidence="4" type="ORF">ALPR1_17088</name>
</gene>
<dbReference type="HOGENOM" id="CLU_050192_2_1_10"/>
<dbReference type="STRING" id="388413.ALPR1_17088"/>
<dbReference type="PANTHER" id="PTHR30273:SF2">
    <property type="entry name" value="PROTEIN FECR"/>
    <property type="match status" value="1"/>
</dbReference>
<organism evidence="4 5">
    <name type="scientific">Algoriphagus machipongonensis</name>
    <dbReference type="NCBI Taxonomy" id="388413"/>
    <lineage>
        <taxon>Bacteria</taxon>
        <taxon>Pseudomonadati</taxon>
        <taxon>Bacteroidota</taxon>
        <taxon>Cytophagia</taxon>
        <taxon>Cytophagales</taxon>
        <taxon>Cyclobacteriaceae</taxon>
        <taxon>Algoriphagus</taxon>
    </lineage>
</organism>
<evidence type="ECO:0000259" key="2">
    <source>
        <dbReference type="Pfam" id="PF04773"/>
    </source>
</evidence>
<feature type="domain" description="FecR protein" evidence="2">
    <location>
        <begin position="130"/>
        <end position="223"/>
    </location>
</feature>
<keyword evidence="1" id="KW-1133">Transmembrane helix</keyword>
<comment type="caution">
    <text evidence="4">The sequence shown here is derived from an EMBL/GenBank/DDBJ whole genome shotgun (WGS) entry which is preliminary data.</text>
</comment>
<evidence type="ECO:0000259" key="3">
    <source>
        <dbReference type="Pfam" id="PF16344"/>
    </source>
</evidence>
<evidence type="ECO:0000256" key="1">
    <source>
        <dbReference type="SAM" id="Phobius"/>
    </source>
</evidence>
<proteinExistence type="predicted"/>
<dbReference type="EMBL" id="CM001023">
    <property type="protein sequence ID" value="EAZ79384.1"/>
    <property type="molecule type" value="Genomic_DNA"/>
</dbReference>
<sequence>MSYSHPDYDKFTLEDFTFDTFFKEWVLYPTPEHDEFWMQWMKSNPSKIELLDEAKEIVLVLNQSKVEMSPHELKAVWGQIQENVQLPKKTFESQMTRKFPWRIAAGILAFFVLTLSVFWMISLPKKVEFATSYGEKLEINLPDSSRVILNSNSKLSFYDNWEKQTSREIMIEGEAFFSVVHKVDHQPFRVISSKGVEIEVLGTEFNVYNRSEETEVILNSGLVTLSFPVQDKEGKIVMEPGDLVKFKDNKFKKERVDTSLYTSWKDDVLNLDQTSLAEIVRMAKENYGVMIEVQNEEALNLTASGSMPLSDADSFLNQIALIFNVELTKESNKYLIK</sequence>
<keyword evidence="1" id="KW-0812">Transmembrane</keyword>
<evidence type="ECO:0000313" key="5">
    <source>
        <dbReference type="Proteomes" id="UP000003919"/>
    </source>
</evidence>
<dbReference type="PANTHER" id="PTHR30273">
    <property type="entry name" value="PERIPLASMIC SIGNAL SENSOR AND SIGMA FACTOR ACTIVATOR FECR-RELATED"/>
    <property type="match status" value="1"/>
</dbReference>